<proteinExistence type="predicted"/>
<reference evidence="2 3" key="1">
    <citation type="journal article" date="2020" name="Nat. Food">
        <title>A phased Vanilla planifolia genome enables genetic improvement of flavour and production.</title>
        <authorList>
            <person name="Hasing T."/>
            <person name="Tang H."/>
            <person name="Brym M."/>
            <person name="Khazi F."/>
            <person name="Huang T."/>
            <person name="Chambers A.H."/>
        </authorList>
    </citation>
    <scope>NUCLEOTIDE SEQUENCE [LARGE SCALE GENOMIC DNA]</scope>
    <source>
        <tissue evidence="2">Leaf</tissue>
    </source>
</reference>
<evidence type="ECO:0000313" key="3">
    <source>
        <dbReference type="Proteomes" id="UP000636800"/>
    </source>
</evidence>
<keyword evidence="3" id="KW-1185">Reference proteome</keyword>
<comment type="caution">
    <text evidence="2">The sequence shown here is derived from an EMBL/GenBank/DDBJ whole genome shotgun (WGS) entry which is preliminary data.</text>
</comment>
<accession>A0A835PZI7</accession>
<dbReference type="EMBL" id="JADCNL010000011">
    <property type="protein sequence ID" value="KAG0461356.1"/>
    <property type="molecule type" value="Genomic_DNA"/>
</dbReference>
<evidence type="ECO:0000256" key="1">
    <source>
        <dbReference type="SAM" id="MobiDB-lite"/>
    </source>
</evidence>
<organism evidence="2 3">
    <name type="scientific">Vanilla planifolia</name>
    <name type="common">Vanilla</name>
    <dbReference type="NCBI Taxonomy" id="51239"/>
    <lineage>
        <taxon>Eukaryota</taxon>
        <taxon>Viridiplantae</taxon>
        <taxon>Streptophyta</taxon>
        <taxon>Embryophyta</taxon>
        <taxon>Tracheophyta</taxon>
        <taxon>Spermatophyta</taxon>
        <taxon>Magnoliopsida</taxon>
        <taxon>Liliopsida</taxon>
        <taxon>Asparagales</taxon>
        <taxon>Orchidaceae</taxon>
        <taxon>Vanilloideae</taxon>
        <taxon>Vanilleae</taxon>
        <taxon>Vanilla</taxon>
    </lineage>
</organism>
<sequence>MEMAMRLTDDAGEAKGEEAWKRPPPSHSPSDTGGEKQKRKERSRKRRNGFLHHLLLIVLPLSHLQAPELPHESEDSEEGNHEANDAFPCFNSSKEYEDF</sequence>
<dbReference type="AlphaFoldDB" id="A0A835PZI7"/>
<gene>
    <name evidence="2" type="ORF">HPP92_021653</name>
</gene>
<feature type="region of interest" description="Disordered" evidence="1">
    <location>
        <begin position="1"/>
        <end position="46"/>
    </location>
</feature>
<dbReference type="Proteomes" id="UP000636800">
    <property type="component" value="Chromosome 11"/>
</dbReference>
<feature type="compositionally biased region" description="Basic and acidic residues" evidence="1">
    <location>
        <begin position="7"/>
        <end position="21"/>
    </location>
</feature>
<protein>
    <submittedName>
        <fullName evidence="2">Uncharacterized protein</fullName>
    </submittedName>
</protein>
<evidence type="ECO:0000313" key="2">
    <source>
        <dbReference type="EMBL" id="KAG0461356.1"/>
    </source>
</evidence>
<feature type="region of interest" description="Disordered" evidence="1">
    <location>
        <begin position="67"/>
        <end position="99"/>
    </location>
</feature>
<name>A0A835PZI7_VANPL</name>
<feature type="compositionally biased region" description="Basic and acidic residues" evidence="1">
    <location>
        <begin position="69"/>
        <end position="84"/>
    </location>
</feature>